<dbReference type="STRING" id="1427503.HE1_00392"/>
<name>A0A023DXF9_9PROT</name>
<sequence length="146" mass="15714">MVSPTLYVQRLDPELSDIGYATSGSSAFDVRSRIQCEFHPGQIITVPTGIALAPPEGWEIQIRSRSGLAARHGIVVLNAPGTIDGDFRGEIQVILVHFGSVPFTIEKGMRIAQAVMAPVVQARFEWVESLSPTQRGEGGFGSTGLH</sequence>
<dbReference type="CDD" id="cd07557">
    <property type="entry name" value="trimeric_dUTPase"/>
    <property type="match status" value="1"/>
</dbReference>
<dbReference type="OrthoDB" id="9809956at2"/>
<dbReference type="GO" id="GO:0006226">
    <property type="term" value="P:dUMP biosynthetic process"/>
    <property type="evidence" value="ECO:0007669"/>
    <property type="project" value="UniProtKB-UniRule"/>
</dbReference>
<keyword evidence="3 5" id="KW-0546">Nucleotide metabolism</keyword>
<dbReference type="Proteomes" id="UP000024842">
    <property type="component" value="Unassembled WGS sequence"/>
</dbReference>
<evidence type="ECO:0000313" key="8">
    <source>
        <dbReference type="Proteomes" id="UP000024842"/>
    </source>
</evidence>
<dbReference type="AlphaFoldDB" id="A0A023DXF9"/>
<reference evidence="7 8" key="1">
    <citation type="journal article" date="2014" name="FEMS Microbiol. Lett.">
        <title>Draft genome sequences of three Holospora species (Holospora obtusa, Holospora undulata, and Holospora elegans), endonuclear symbiotic bacteria of the ciliate Paramecium caudatum.</title>
        <authorList>
            <person name="Dohra H."/>
            <person name="Tanaka K."/>
            <person name="Suzuki T."/>
            <person name="Fujishima M."/>
            <person name="Suzuki H."/>
        </authorList>
    </citation>
    <scope>NUCLEOTIDE SEQUENCE [LARGE SCALE GENOMIC DNA]</scope>
    <source>
        <strain evidence="7 8">E1</strain>
    </source>
</reference>
<feature type="domain" description="dUTPase-like" evidence="6">
    <location>
        <begin position="17"/>
        <end position="144"/>
    </location>
</feature>
<dbReference type="EMBL" id="BAUP01000059">
    <property type="protein sequence ID" value="GAJ46071.1"/>
    <property type="molecule type" value="Genomic_DNA"/>
</dbReference>
<dbReference type="InterPro" id="IPR036157">
    <property type="entry name" value="dUTPase-like_sf"/>
</dbReference>
<dbReference type="UniPathway" id="UPA00610">
    <property type="reaction ID" value="UER00666"/>
</dbReference>
<comment type="caution">
    <text evidence="7">The sequence shown here is derived from an EMBL/GenBank/DDBJ whole genome shotgun (WGS) entry which is preliminary data.</text>
</comment>
<evidence type="ECO:0000256" key="3">
    <source>
        <dbReference type="ARBA" id="ARBA00023080"/>
    </source>
</evidence>
<dbReference type="GO" id="GO:0000287">
    <property type="term" value="F:magnesium ion binding"/>
    <property type="evidence" value="ECO:0007669"/>
    <property type="project" value="UniProtKB-UniRule"/>
</dbReference>
<evidence type="ECO:0000313" key="7">
    <source>
        <dbReference type="EMBL" id="GAJ46071.1"/>
    </source>
</evidence>
<keyword evidence="8" id="KW-1185">Reference proteome</keyword>
<evidence type="ECO:0000256" key="5">
    <source>
        <dbReference type="HAMAP-Rule" id="MF_00116"/>
    </source>
</evidence>
<dbReference type="InterPro" id="IPR008181">
    <property type="entry name" value="dUTPase"/>
</dbReference>
<gene>
    <name evidence="5" type="primary">dut</name>
    <name evidence="7" type="ORF">HE1_00392</name>
</gene>
<evidence type="ECO:0000256" key="2">
    <source>
        <dbReference type="ARBA" id="ARBA00022801"/>
    </source>
</evidence>
<dbReference type="Gene3D" id="2.70.40.10">
    <property type="match status" value="1"/>
</dbReference>
<comment type="catalytic activity">
    <reaction evidence="4 5">
        <text>dUTP + H2O = dUMP + diphosphate + H(+)</text>
        <dbReference type="Rhea" id="RHEA:10248"/>
        <dbReference type="ChEBI" id="CHEBI:15377"/>
        <dbReference type="ChEBI" id="CHEBI:15378"/>
        <dbReference type="ChEBI" id="CHEBI:33019"/>
        <dbReference type="ChEBI" id="CHEBI:61555"/>
        <dbReference type="ChEBI" id="CHEBI:246422"/>
        <dbReference type="EC" id="3.6.1.23"/>
    </reaction>
</comment>
<dbReference type="Pfam" id="PF00692">
    <property type="entry name" value="dUTPase"/>
    <property type="match status" value="1"/>
</dbReference>
<comment type="caution">
    <text evidence="5">Lacks conserved residue(s) required for the propagation of feature annotation.</text>
</comment>
<feature type="binding site" evidence="5">
    <location>
        <begin position="65"/>
        <end position="67"/>
    </location>
    <ligand>
        <name>substrate</name>
    </ligand>
</feature>
<dbReference type="GO" id="GO:0046081">
    <property type="term" value="P:dUTP catabolic process"/>
    <property type="evidence" value="ECO:0007669"/>
    <property type="project" value="InterPro"/>
</dbReference>
<dbReference type="EC" id="3.6.1.23" evidence="5"/>
<comment type="function">
    <text evidence="5">This enzyme is involved in nucleotide metabolism: it produces dUMP, the immediate precursor of thymidine nucleotides and it decreases the intracellular concentration of dUTP so that uracil cannot be incorporated into DNA.</text>
</comment>
<evidence type="ECO:0000259" key="6">
    <source>
        <dbReference type="Pfam" id="PF00692"/>
    </source>
</evidence>
<feature type="binding site" evidence="5">
    <location>
        <position position="78"/>
    </location>
    <ligand>
        <name>substrate</name>
    </ligand>
</feature>
<accession>A0A023DXF9</accession>
<dbReference type="HAMAP" id="MF_00116">
    <property type="entry name" value="dUTPase_bact"/>
    <property type="match status" value="1"/>
</dbReference>
<proteinExistence type="inferred from homology"/>
<keyword evidence="5" id="KW-0479">Metal-binding</keyword>
<dbReference type="SUPFAM" id="SSF51283">
    <property type="entry name" value="dUTPase-like"/>
    <property type="match status" value="1"/>
</dbReference>
<feature type="binding site" evidence="5">
    <location>
        <begin position="82"/>
        <end position="84"/>
    </location>
    <ligand>
        <name>substrate</name>
    </ligand>
</feature>
<dbReference type="GO" id="GO:0004170">
    <property type="term" value="F:dUTP diphosphatase activity"/>
    <property type="evidence" value="ECO:0007669"/>
    <property type="project" value="UniProtKB-UniRule"/>
</dbReference>
<evidence type="ECO:0000256" key="1">
    <source>
        <dbReference type="ARBA" id="ARBA00006581"/>
    </source>
</evidence>
<protein>
    <recommendedName>
        <fullName evidence="5">Deoxyuridine 5'-triphosphate nucleotidohydrolase</fullName>
        <shortName evidence="5">dUTPase</shortName>
        <ecNumber evidence="5">3.6.1.23</ecNumber>
    </recommendedName>
    <alternativeName>
        <fullName evidence="5">dUTP pyrophosphatase</fullName>
    </alternativeName>
</protein>
<dbReference type="InterPro" id="IPR033704">
    <property type="entry name" value="dUTPase_trimeric"/>
</dbReference>
<dbReference type="InterPro" id="IPR029054">
    <property type="entry name" value="dUTPase-like"/>
</dbReference>
<keyword evidence="2 5" id="KW-0378">Hydrolase</keyword>
<dbReference type="NCBIfam" id="TIGR00576">
    <property type="entry name" value="dut"/>
    <property type="match status" value="1"/>
</dbReference>
<comment type="cofactor">
    <cofactor evidence="5">
        <name>Mg(2+)</name>
        <dbReference type="ChEBI" id="CHEBI:18420"/>
    </cofactor>
</comment>
<evidence type="ECO:0000256" key="4">
    <source>
        <dbReference type="ARBA" id="ARBA00047686"/>
    </source>
</evidence>
<dbReference type="PANTHER" id="PTHR11241:SF0">
    <property type="entry name" value="DEOXYURIDINE 5'-TRIPHOSPHATE NUCLEOTIDOHYDROLASE"/>
    <property type="match status" value="1"/>
</dbReference>
<comment type="similarity">
    <text evidence="1 5">Belongs to the dUTPase family.</text>
</comment>
<dbReference type="PANTHER" id="PTHR11241">
    <property type="entry name" value="DEOXYURIDINE 5'-TRIPHOSPHATE NUCLEOTIDOHYDROLASE"/>
    <property type="match status" value="1"/>
</dbReference>
<dbReference type="RefSeq" id="WP_006290122.1">
    <property type="nucleotide sequence ID" value="NZ_BAUP01000059.1"/>
</dbReference>
<organism evidence="7 8">
    <name type="scientific">Holospora elegans E1</name>
    <dbReference type="NCBI Taxonomy" id="1427503"/>
    <lineage>
        <taxon>Bacteria</taxon>
        <taxon>Pseudomonadati</taxon>
        <taxon>Pseudomonadota</taxon>
        <taxon>Alphaproteobacteria</taxon>
        <taxon>Holosporales</taxon>
        <taxon>Holosporaceae</taxon>
        <taxon>Holospora</taxon>
    </lineage>
</organism>
<keyword evidence="5" id="KW-0460">Magnesium</keyword>
<dbReference type="NCBIfam" id="NF001862">
    <property type="entry name" value="PRK00601.1"/>
    <property type="match status" value="1"/>
</dbReference>
<comment type="pathway">
    <text evidence="5">Pyrimidine metabolism; dUMP biosynthesis; dUMP from dCTP (dUTP route): step 2/2.</text>
</comment>